<dbReference type="Proteomes" id="UP000273307">
    <property type="component" value="Unassembled WGS sequence"/>
</dbReference>
<accession>A0A498Q3A5</accession>
<evidence type="ECO:0000313" key="2">
    <source>
        <dbReference type="Proteomes" id="UP000273307"/>
    </source>
</evidence>
<name>A0A498Q3A5_9MYCO</name>
<gene>
    <name evidence="1" type="ORF">LAUMK136_03188</name>
</gene>
<evidence type="ECO:0000313" key="1">
    <source>
        <dbReference type="EMBL" id="VBA39817.1"/>
    </source>
</evidence>
<dbReference type="RefSeq" id="WP_122443240.1">
    <property type="nucleotide sequence ID" value="NZ_UPHP01000080.1"/>
</dbReference>
<sequence>MSLTANFARQLSFELNRLSNGAPGYSLNEAGRGCAGESAGQGDLDCLFFSDGPGVGSARLPELVDIVAARRRHGVAALELRPG</sequence>
<dbReference type="EMBL" id="UPHP01000080">
    <property type="protein sequence ID" value="VBA39817.1"/>
    <property type="molecule type" value="Genomic_DNA"/>
</dbReference>
<reference evidence="1 2" key="1">
    <citation type="submission" date="2018-09" db="EMBL/GenBank/DDBJ databases">
        <authorList>
            <person name="Tagini F."/>
        </authorList>
    </citation>
    <scope>NUCLEOTIDE SEQUENCE [LARGE SCALE GENOMIC DNA]</scope>
    <source>
        <strain evidence="1 2">MK136</strain>
    </source>
</reference>
<organism evidence="1 2">
    <name type="scientific">Mycobacterium attenuatum</name>
    <dbReference type="NCBI Taxonomy" id="2341086"/>
    <lineage>
        <taxon>Bacteria</taxon>
        <taxon>Bacillati</taxon>
        <taxon>Actinomycetota</taxon>
        <taxon>Actinomycetes</taxon>
        <taxon>Mycobacteriales</taxon>
        <taxon>Mycobacteriaceae</taxon>
        <taxon>Mycobacterium</taxon>
    </lineage>
</organism>
<protein>
    <submittedName>
        <fullName evidence="1">Uncharacterized protein</fullName>
    </submittedName>
</protein>
<dbReference type="AlphaFoldDB" id="A0A498Q3A5"/>
<keyword evidence="2" id="KW-1185">Reference proteome</keyword>
<proteinExistence type="predicted"/>